<reference evidence="2" key="1">
    <citation type="submission" date="2020-03" db="EMBL/GenBank/DDBJ databases">
        <title>The deep terrestrial virosphere.</title>
        <authorList>
            <person name="Holmfeldt K."/>
            <person name="Nilsson E."/>
            <person name="Simone D."/>
            <person name="Lopez-Fernandez M."/>
            <person name="Wu X."/>
            <person name="de Brujin I."/>
            <person name="Lundin D."/>
            <person name="Andersson A."/>
            <person name="Bertilsson S."/>
            <person name="Dopson M."/>
        </authorList>
    </citation>
    <scope>NUCLEOTIDE SEQUENCE</scope>
    <source>
        <strain evidence="2">TM448A00317</strain>
        <strain evidence="3">TM448B00343</strain>
    </source>
</reference>
<feature type="region of interest" description="Disordered" evidence="1">
    <location>
        <begin position="114"/>
        <end position="133"/>
    </location>
</feature>
<dbReference type="EMBL" id="MT144611">
    <property type="protein sequence ID" value="QJH95010.1"/>
    <property type="molecule type" value="Genomic_DNA"/>
</dbReference>
<organism evidence="2">
    <name type="scientific">viral metagenome</name>
    <dbReference type="NCBI Taxonomy" id="1070528"/>
    <lineage>
        <taxon>unclassified sequences</taxon>
        <taxon>metagenomes</taxon>
        <taxon>organismal metagenomes</taxon>
    </lineage>
</organism>
<evidence type="ECO:0000313" key="3">
    <source>
        <dbReference type="EMBL" id="QJH95010.1"/>
    </source>
</evidence>
<gene>
    <name evidence="2" type="ORF">TM448A00317_0011</name>
    <name evidence="3" type="ORF">TM448B00343_0016</name>
</gene>
<evidence type="ECO:0000313" key="2">
    <source>
        <dbReference type="EMBL" id="QJA46109.1"/>
    </source>
</evidence>
<sequence>MGKIIRSKFPSGAVWETFELDTDLITPPVVKLQIRPIKTTRLHTRFLGELADMKNEERDAFTEAVLNGVTRSAIDAVLDWDLEDEEGKTLPCNGENKTLIFDKLMWAFVKKEPEPEPEAKTVQEEEQTPSEDKKPGFQWLWFHVLEIAQDNQRFLKN</sequence>
<dbReference type="AlphaFoldDB" id="A0A6H1ZF71"/>
<dbReference type="EMBL" id="MT144003">
    <property type="protein sequence ID" value="QJA46109.1"/>
    <property type="molecule type" value="Genomic_DNA"/>
</dbReference>
<name>A0A6H1ZF71_9ZZZZ</name>
<proteinExistence type="predicted"/>
<accession>A0A6H1ZF71</accession>
<evidence type="ECO:0000256" key="1">
    <source>
        <dbReference type="SAM" id="MobiDB-lite"/>
    </source>
</evidence>
<evidence type="ECO:0008006" key="4">
    <source>
        <dbReference type="Google" id="ProtNLM"/>
    </source>
</evidence>
<protein>
    <recommendedName>
        <fullName evidence="4">Tail assembly chaperone</fullName>
    </recommendedName>
</protein>
<feature type="compositionally biased region" description="Basic and acidic residues" evidence="1">
    <location>
        <begin position="114"/>
        <end position="123"/>
    </location>
</feature>